<sequence length="577" mass="63459">MGDIYYQKVYNFPNWITITVDIYYLNFMIPLKIIPLGGVGSATKNMYVYEYGDDQLVVDCGMGFPEDSALGVDSVIPDISYLEKAGKNLLGIVLTHPHMDHIGGLPYILPRLKDVQVFGGKLAIAMAEIRVREFGITNRLTPVEGSLNLGPFHIQLIHSTHSVPNSYHLYITTPAGTVYHGSDYKFDLTPIDNLPPDLGGMAAAGTTGVDLLLTDCLGIEKSGYCPSERTLVNAIDNEVRNTVGKFVFTGMSSSISRFKIAIDASVKYHRRVAVIGRSVEQNIEAALKTGFLKIPPGVLIKPQQVAALPPGQVTLIVSGSQGQAGSAMHRLANDEHRMVRLKKGDKVIISSNAIPGTGNDADIFDLMDTLYKNSIDVIYSGTSENLHVSGHGYRGDIALLARLTRPKSIIPIGGDLRHMMLYKDLAKDMNYDPGKVFVLSEGQSVLLENHVVKEGPKFETKNIYVDGLGIGDVGTVVLRDRQVMAEDGILIAIVPLRKDNSQVTGDIDIISRGFVYQKESKDLINDARKEVYKCLKDQKGIATDWGFIRKKIEAHLEKFAFDQTQRRPMVIAIIVEV</sequence>
<dbReference type="EMBL" id="LCHN01000003">
    <property type="protein sequence ID" value="KKT36296.1"/>
    <property type="molecule type" value="Genomic_DNA"/>
</dbReference>
<keyword evidence="3" id="KW-0269">Exonuclease</keyword>
<dbReference type="SUPFAM" id="SSF56281">
    <property type="entry name" value="Metallo-hydrolase/oxidoreductase"/>
    <property type="match status" value="1"/>
</dbReference>
<dbReference type="PANTHER" id="PTHR43694:SF1">
    <property type="entry name" value="RIBONUCLEASE J"/>
    <property type="match status" value="1"/>
</dbReference>
<reference evidence="6 7" key="1">
    <citation type="journal article" date="2015" name="Nature">
        <title>rRNA introns, odd ribosomes, and small enigmatic genomes across a large radiation of phyla.</title>
        <authorList>
            <person name="Brown C.T."/>
            <person name="Hug L.A."/>
            <person name="Thomas B.C."/>
            <person name="Sharon I."/>
            <person name="Castelle C.J."/>
            <person name="Singh A."/>
            <person name="Wilkins M.J."/>
            <person name="Williams K.H."/>
            <person name="Banfield J.F."/>
        </authorList>
    </citation>
    <scope>NUCLEOTIDE SEQUENCE [LARGE SCALE GENOMIC DNA]</scope>
</reference>
<evidence type="ECO:0000259" key="5">
    <source>
        <dbReference type="SMART" id="SM00849"/>
    </source>
</evidence>
<protein>
    <submittedName>
        <fullName evidence="6">RNA-metabolising metallo-beta-lactamase</fullName>
    </submittedName>
</protein>
<dbReference type="Pfam" id="PF00753">
    <property type="entry name" value="Lactamase_B"/>
    <property type="match status" value="1"/>
</dbReference>
<keyword evidence="3" id="KW-0378">Hydrolase</keyword>
<evidence type="ECO:0000256" key="1">
    <source>
        <dbReference type="ARBA" id="ARBA00022490"/>
    </source>
</evidence>
<evidence type="ECO:0000313" key="7">
    <source>
        <dbReference type="Proteomes" id="UP000034069"/>
    </source>
</evidence>
<dbReference type="InterPro" id="IPR036866">
    <property type="entry name" value="RibonucZ/Hydroxyglut_hydro"/>
</dbReference>
<gene>
    <name evidence="6" type="ORF">UW23_C0003G0027</name>
</gene>
<accession>A0A0G1GMY2</accession>
<keyword evidence="1" id="KW-0963">Cytoplasm</keyword>
<dbReference type="Pfam" id="PF22505">
    <property type="entry name" value="RNase_J_b_CASP"/>
    <property type="match status" value="1"/>
</dbReference>
<dbReference type="Gene3D" id="3.10.20.580">
    <property type="match status" value="1"/>
</dbReference>
<dbReference type="Gene3D" id="3.40.50.10710">
    <property type="entry name" value="Metallo-hydrolase/oxidoreductase"/>
    <property type="match status" value="1"/>
</dbReference>
<comment type="caution">
    <text evidence="6">The sequence shown here is derived from an EMBL/GenBank/DDBJ whole genome shotgun (WGS) entry which is preliminary data.</text>
</comment>
<organism evidence="6 7">
    <name type="scientific">Candidatus Collierbacteria bacterium GW2011_GWA1_44_12</name>
    <dbReference type="NCBI Taxonomy" id="1618376"/>
    <lineage>
        <taxon>Bacteria</taxon>
        <taxon>Candidatus Collieribacteriota</taxon>
    </lineage>
</organism>
<keyword evidence="2" id="KW-0540">Nuclease</keyword>
<dbReference type="InterPro" id="IPR001279">
    <property type="entry name" value="Metallo-B-lactamas"/>
</dbReference>
<evidence type="ECO:0000313" key="6">
    <source>
        <dbReference type="EMBL" id="KKT36296.1"/>
    </source>
</evidence>
<dbReference type="SMART" id="SM00849">
    <property type="entry name" value="Lactamase_B"/>
    <property type="match status" value="1"/>
</dbReference>
<dbReference type="PATRIC" id="fig|1618376.3.peg.125"/>
<keyword evidence="4" id="KW-0694">RNA-binding</keyword>
<evidence type="ECO:0000256" key="4">
    <source>
        <dbReference type="ARBA" id="ARBA00022884"/>
    </source>
</evidence>
<dbReference type="InterPro" id="IPR055132">
    <property type="entry name" value="RNase_J_b_CASP"/>
</dbReference>
<dbReference type="CDD" id="cd07714">
    <property type="entry name" value="RNaseJ_MBL-fold"/>
    <property type="match status" value="1"/>
</dbReference>
<dbReference type="GO" id="GO:0046872">
    <property type="term" value="F:metal ion binding"/>
    <property type="evidence" value="ECO:0007669"/>
    <property type="project" value="InterPro"/>
</dbReference>
<dbReference type="Proteomes" id="UP000034069">
    <property type="component" value="Unassembled WGS sequence"/>
</dbReference>
<dbReference type="GO" id="GO:0004527">
    <property type="term" value="F:exonuclease activity"/>
    <property type="evidence" value="ECO:0007669"/>
    <property type="project" value="UniProtKB-KW"/>
</dbReference>
<dbReference type="Gene3D" id="3.60.15.10">
    <property type="entry name" value="Ribonuclease Z/Hydroxyacylglutathione hydrolase-like"/>
    <property type="match status" value="1"/>
</dbReference>
<feature type="domain" description="Metallo-beta-lactamase" evidence="5">
    <location>
        <begin position="43"/>
        <end position="235"/>
    </location>
</feature>
<dbReference type="InterPro" id="IPR004613">
    <property type="entry name" value="RNase_J"/>
</dbReference>
<evidence type="ECO:0000256" key="3">
    <source>
        <dbReference type="ARBA" id="ARBA00022839"/>
    </source>
</evidence>
<dbReference type="InterPro" id="IPR042173">
    <property type="entry name" value="RNase_J_2"/>
</dbReference>
<proteinExistence type="predicted"/>
<dbReference type="Pfam" id="PF17770">
    <property type="entry name" value="RNase_J_C"/>
    <property type="match status" value="1"/>
</dbReference>
<dbReference type="InterPro" id="IPR041636">
    <property type="entry name" value="RNase_J_C"/>
</dbReference>
<dbReference type="AlphaFoldDB" id="A0A0G1GMY2"/>
<dbReference type="PANTHER" id="PTHR43694">
    <property type="entry name" value="RIBONUCLEASE J"/>
    <property type="match status" value="1"/>
</dbReference>
<dbReference type="NCBIfam" id="TIGR00649">
    <property type="entry name" value="MG423"/>
    <property type="match status" value="1"/>
</dbReference>
<evidence type="ECO:0000256" key="2">
    <source>
        <dbReference type="ARBA" id="ARBA00022722"/>
    </source>
</evidence>
<dbReference type="GO" id="GO:0003723">
    <property type="term" value="F:RNA binding"/>
    <property type="evidence" value="ECO:0007669"/>
    <property type="project" value="UniProtKB-KW"/>
</dbReference>
<name>A0A0G1GMY2_9BACT</name>